<evidence type="ECO:0000313" key="2">
    <source>
        <dbReference type="EMBL" id="PEM69704.1"/>
    </source>
</evidence>
<dbReference type="EMBL" id="NUDP01000038">
    <property type="protein sequence ID" value="PEM69704.1"/>
    <property type="molecule type" value="Genomic_DNA"/>
</dbReference>
<evidence type="ECO:0000313" key="3">
    <source>
        <dbReference type="Proteomes" id="UP000219775"/>
    </source>
</evidence>
<comment type="caution">
    <text evidence="2">The sequence shown here is derived from an EMBL/GenBank/DDBJ whole genome shotgun (WGS) entry which is preliminary data.</text>
</comment>
<name>A0A2B6IGK0_9BACI</name>
<dbReference type="Pfam" id="PF11337">
    <property type="entry name" value="DUF3139"/>
    <property type="match status" value="1"/>
</dbReference>
<dbReference type="InterPro" id="IPR021486">
    <property type="entry name" value="DUF3139"/>
</dbReference>
<feature type="region of interest" description="Disordered" evidence="1">
    <location>
        <begin position="91"/>
        <end position="117"/>
    </location>
</feature>
<organism evidence="2 3">
    <name type="scientific">Bacillus pseudomycoides</name>
    <dbReference type="NCBI Taxonomy" id="64104"/>
    <lineage>
        <taxon>Bacteria</taxon>
        <taxon>Bacillati</taxon>
        <taxon>Bacillota</taxon>
        <taxon>Bacilli</taxon>
        <taxon>Bacillales</taxon>
        <taxon>Bacillaceae</taxon>
        <taxon>Bacillus</taxon>
        <taxon>Bacillus cereus group</taxon>
    </lineage>
</organism>
<protein>
    <submittedName>
        <fullName evidence="2">DUF3139 domain-containing protein</fullName>
    </submittedName>
</protein>
<gene>
    <name evidence="2" type="ORF">CN613_11550</name>
</gene>
<reference evidence="2 3" key="1">
    <citation type="submission" date="2017-09" db="EMBL/GenBank/DDBJ databases">
        <title>Large-scale bioinformatics analysis of Bacillus genomes uncovers conserved roles of natural products in bacterial physiology.</title>
        <authorList>
            <consortium name="Agbiome Team Llc"/>
            <person name="Bleich R.M."/>
            <person name="Grubbs K.J."/>
            <person name="Santa Maria K.C."/>
            <person name="Allen S.E."/>
            <person name="Farag S."/>
            <person name="Shank E.A."/>
            <person name="Bowers A."/>
        </authorList>
    </citation>
    <scope>NUCLEOTIDE SEQUENCE [LARGE SCALE GENOMIC DNA]</scope>
    <source>
        <strain evidence="2 3">AFS009893</strain>
    </source>
</reference>
<accession>A0A2B6IGK0</accession>
<sequence length="117" mass="13660">MKKIIFILVLLISLSFNAKIFLVDKYMYVGEREKREEAIMLTMWHLQEKGYKESDILSIKPAFYSKEGSYGMNVMFKDESNESYTYKVWRDPKTNKPSVHQQTNAPGGMGGKHQELK</sequence>
<evidence type="ECO:0000256" key="1">
    <source>
        <dbReference type="SAM" id="MobiDB-lite"/>
    </source>
</evidence>
<dbReference type="AlphaFoldDB" id="A0A2B6IGK0"/>
<accession>A0A2C0W802</accession>
<feature type="compositionally biased region" description="Polar residues" evidence="1">
    <location>
        <begin position="95"/>
        <end position="105"/>
    </location>
</feature>
<dbReference type="RefSeq" id="WP_026008456.1">
    <property type="nucleotide sequence ID" value="NZ_JBCNAU010000004.1"/>
</dbReference>
<proteinExistence type="predicted"/>
<dbReference type="Proteomes" id="UP000219775">
    <property type="component" value="Unassembled WGS sequence"/>
</dbReference>